<feature type="domain" description="Exonuclease" evidence="8">
    <location>
        <begin position="348"/>
        <end position="509"/>
    </location>
</feature>
<dbReference type="Gene3D" id="3.30.420.10">
    <property type="entry name" value="Ribonuclease H-like superfamily/Ribonuclease H"/>
    <property type="match status" value="1"/>
</dbReference>
<keyword evidence="5" id="KW-0269">Exonuclease</keyword>
<dbReference type="GO" id="GO:0005634">
    <property type="term" value="C:nucleus"/>
    <property type="evidence" value="ECO:0007669"/>
    <property type="project" value="UniProtKB-SubCell"/>
</dbReference>
<keyword evidence="4" id="KW-0378">Hydrolase</keyword>
<keyword evidence="10" id="KW-1185">Reference proteome</keyword>
<evidence type="ECO:0000256" key="1">
    <source>
        <dbReference type="ARBA" id="ARBA00004123"/>
    </source>
</evidence>
<protein>
    <recommendedName>
        <fullName evidence="8">Exonuclease domain-containing protein</fullName>
    </recommendedName>
</protein>
<evidence type="ECO:0000259" key="8">
    <source>
        <dbReference type="SMART" id="SM00479"/>
    </source>
</evidence>
<dbReference type="FunFam" id="3.30.420.10:FF:000031">
    <property type="entry name" value="RNA exonuclease 1"/>
    <property type="match status" value="1"/>
</dbReference>
<dbReference type="CDD" id="cd06145">
    <property type="entry name" value="REX1_like"/>
    <property type="match status" value="1"/>
</dbReference>
<comment type="subcellular location">
    <subcellularLocation>
        <location evidence="1">Nucleus</location>
    </subcellularLocation>
</comment>
<dbReference type="GO" id="GO:0010629">
    <property type="term" value="P:negative regulation of gene expression"/>
    <property type="evidence" value="ECO:0007669"/>
    <property type="project" value="UniProtKB-ARBA"/>
</dbReference>
<dbReference type="AlphaFoldDB" id="G7E2M0"/>
<dbReference type="GO" id="GO:0003676">
    <property type="term" value="F:nucleic acid binding"/>
    <property type="evidence" value="ECO:0007669"/>
    <property type="project" value="InterPro"/>
</dbReference>
<name>G7E2M0_MIXOS</name>
<keyword evidence="3" id="KW-0540">Nuclease</keyword>
<evidence type="ECO:0000256" key="2">
    <source>
        <dbReference type="ARBA" id="ARBA00006357"/>
    </source>
</evidence>
<dbReference type="PANTHER" id="PTHR12801">
    <property type="entry name" value="RNA EXONUCLEASE REXO1 / RECO3 FAMILY MEMBER-RELATED"/>
    <property type="match status" value="1"/>
</dbReference>
<evidence type="ECO:0000313" key="9">
    <source>
        <dbReference type="EMBL" id="GAA97080.1"/>
    </source>
</evidence>
<accession>G7E2M0</accession>
<reference evidence="9 10" key="2">
    <citation type="journal article" date="2012" name="Open Biol.">
        <title>Characteristics of nucleosomes and linker DNA regions on the genome of the basidiomycete Mixia osmundae revealed by mono- and dinucleosome mapping.</title>
        <authorList>
            <person name="Nishida H."/>
            <person name="Kondo S."/>
            <person name="Matsumoto T."/>
            <person name="Suzuki Y."/>
            <person name="Yoshikawa H."/>
            <person name="Taylor T.D."/>
            <person name="Sugiyama J."/>
        </authorList>
    </citation>
    <scope>NUCLEOTIDE SEQUENCE [LARGE SCALE GENOMIC DNA]</scope>
    <source>
        <strain evidence="10">CBS 9802 / IAM 14324 / JCM 22182 / KY 12970</strain>
    </source>
</reference>
<dbReference type="OrthoDB" id="8191639at2759"/>
<dbReference type="InParanoid" id="G7E2M0"/>
<evidence type="ECO:0000256" key="5">
    <source>
        <dbReference type="ARBA" id="ARBA00022839"/>
    </source>
</evidence>
<dbReference type="Proteomes" id="UP000009131">
    <property type="component" value="Unassembled WGS sequence"/>
</dbReference>
<proteinExistence type="inferred from homology"/>
<dbReference type="InterPro" id="IPR034922">
    <property type="entry name" value="REX1-like_exo"/>
</dbReference>
<evidence type="ECO:0000313" key="10">
    <source>
        <dbReference type="Proteomes" id="UP000009131"/>
    </source>
</evidence>
<comment type="caution">
    <text evidence="9">The sequence shown here is derived from an EMBL/GenBank/DDBJ whole genome shotgun (WGS) entry which is preliminary data.</text>
</comment>
<dbReference type="GO" id="GO:0004527">
    <property type="term" value="F:exonuclease activity"/>
    <property type="evidence" value="ECO:0007669"/>
    <property type="project" value="UniProtKB-KW"/>
</dbReference>
<evidence type="ECO:0000256" key="7">
    <source>
        <dbReference type="SAM" id="MobiDB-lite"/>
    </source>
</evidence>
<dbReference type="RefSeq" id="XP_014565341.1">
    <property type="nucleotide sequence ID" value="XM_014709855.1"/>
</dbReference>
<evidence type="ECO:0000256" key="4">
    <source>
        <dbReference type="ARBA" id="ARBA00022801"/>
    </source>
</evidence>
<dbReference type="HOGENOM" id="CLU_022453_5_4_1"/>
<dbReference type="EMBL" id="BABT02000110">
    <property type="protein sequence ID" value="GAA97080.1"/>
    <property type="molecule type" value="Genomic_DNA"/>
</dbReference>
<dbReference type="SMART" id="SM00479">
    <property type="entry name" value="EXOIII"/>
    <property type="match status" value="1"/>
</dbReference>
<dbReference type="InterPro" id="IPR012337">
    <property type="entry name" value="RNaseH-like_sf"/>
</dbReference>
<dbReference type="SUPFAM" id="SSF53098">
    <property type="entry name" value="Ribonuclease H-like"/>
    <property type="match status" value="1"/>
</dbReference>
<dbReference type="STRING" id="764103.G7E2M0"/>
<dbReference type="eggNOG" id="KOG2248">
    <property type="taxonomic scope" value="Eukaryota"/>
</dbReference>
<dbReference type="OMA" id="YKNSCIT"/>
<gene>
    <name evidence="9" type="primary">Mo03755</name>
    <name evidence="9" type="ORF">E5Q_03755</name>
</gene>
<dbReference type="InterPro" id="IPR013520">
    <property type="entry name" value="Ribonucl_H"/>
</dbReference>
<evidence type="ECO:0000256" key="6">
    <source>
        <dbReference type="ARBA" id="ARBA00023242"/>
    </source>
</evidence>
<reference evidence="9 10" key="1">
    <citation type="journal article" date="2011" name="J. Gen. Appl. Microbiol.">
        <title>Draft genome sequencing of the enigmatic basidiomycete Mixia osmundae.</title>
        <authorList>
            <person name="Nishida H."/>
            <person name="Nagatsuka Y."/>
            <person name="Sugiyama J."/>
        </authorList>
    </citation>
    <scope>NUCLEOTIDE SEQUENCE [LARGE SCALE GENOMIC DNA]</scope>
    <source>
        <strain evidence="10">CBS 9802 / IAM 14324 / JCM 22182 / KY 12970</strain>
    </source>
</reference>
<sequence>MLPTLGLIRIRCPQRDSCSREPCLYSHDIALGATSKPKPKSAASRPSLESKTVPAKPGKAASQAVDVNVAAAVPPPAIPQGSSSDLKERPSKRIRFNDYDLPSHGPPRLISVGRQGTTIPLAQRQHFLRLLHTEYHKLYDQIDQQHRQLYACEDAIDQELTLYQARSPPAVYKSMLIMAVSKVVKRTHPAALLECGTNEEVEQRRIARRKASAVSVPYEAALPLVMKFEDLVSYGYMVEVPDAPHHTERNRRGALRDCSRCKAAFEVRNLGDQSAEERLACRYHPGKLGPMRLVDGLKQRSYTCCSVSDGTSGCTEGPHVFSERDINDLHEIVAFRATEAATKPAPLHILAIDCEMVHSTAGFSLARVSIADGSGRLLLDEFIQPPGDVIDTNFQFSGLTLAQIKAATMTLEQLQDRLLDGMIDVNTIIVGHGLENDLRALRLVHHKVIDTAQLFPHPRGLPLRKRLRDLVRENLQQFIQDDSGAGHDSLEDARSAIRLVRLYLDRAESTTK</sequence>
<organism evidence="9 10">
    <name type="scientific">Mixia osmundae (strain CBS 9802 / IAM 14324 / JCM 22182 / KY 12970)</name>
    <dbReference type="NCBI Taxonomy" id="764103"/>
    <lineage>
        <taxon>Eukaryota</taxon>
        <taxon>Fungi</taxon>
        <taxon>Dikarya</taxon>
        <taxon>Basidiomycota</taxon>
        <taxon>Pucciniomycotina</taxon>
        <taxon>Mixiomycetes</taxon>
        <taxon>Mixiales</taxon>
        <taxon>Mixiaceae</taxon>
        <taxon>Mixia</taxon>
    </lineage>
</organism>
<dbReference type="InterPro" id="IPR036397">
    <property type="entry name" value="RNaseH_sf"/>
</dbReference>
<keyword evidence="6" id="KW-0539">Nucleus</keyword>
<evidence type="ECO:0000256" key="3">
    <source>
        <dbReference type="ARBA" id="ARBA00022722"/>
    </source>
</evidence>
<comment type="similarity">
    <text evidence="2">Belongs to the REXO1/REXO3 family.</text>
</comment>
<feature type="region of interest" description="Disordered" evidence="7">
    <location>
        <begin position="34"/>
        <end position="61"/>
    </location>
</feature>
<dbReference type="InterPro" id="IPR047021">
    <property type="entry name" value="REXO1/3/4-like"/>
</dbReference>